<dbReference type="PROSITE" id="PS00893">
    <property type="entry name" value="NUDIX_BOX"/>
    <property type="match status" value="1"/>
</dbReference>
<dbReference type="Pfam" id="PF00293">
    <property type="entry name" value="NUDIX"/>
    <property type="match status" value="1"/>
</dbReference>
<evidence type="ECO:0000313" key="4">
    <source>
        <dbReference type="EMBL" id="PIQ70080.1"/>
    </source>
</evidence>
<dbReference type="InterPro" id="IPR000086">
    <property type="entry name" value="NUDIX_hydrolase_dom"/>
</dbReference>
<evidence type="ECO:0000256" key="1">
    <source>
        <dbReference type="ARBA" id="ARBA00001946"/>
    </source>
</evidence>
<dbReference type="SUPFAM" id="SSF55811">
    <property type="entry name" value="Nudix"/>
    <property type="match status" value="1"/>
</dbReference>
<proteinExistence type="predicted"/>
<dbReference type="AlphaFoldDB" id="A0A2H0KFP7"/>
<dbReference type="InterPro" id="IPR020084">
    <property type="entry name" value="NUDIX_hydrolase_CS"/>
</dbReference>
<organism evidence="4 5">
    <name type="scientific">Candidatus Shapirobacteria bacterium CG11_big_fil_rev_8_21_14_0_20_40_12</name>
    <dbReference type="NCBI Taxonomy" id="1974889"/>
    <lineage>
        <taxon>Bacteria</taxon>
        <taxon>Candidatus Shapironibacteriota</taxon>
    </lineage>
</organism>
<gene>
    <name evidence="4" type="ORF">COV89_02450</name>
</gene>
<evidence type="ECO:0000313" key="5">
    <source>
        <dbReference type="Proteomes" id="UP000231371"/>
    </source>
</evidence>
<dbReference type="PANTHER" id="PTHR43046">
    <property type="entry name" value="GDP-MANNOSE MANNOSYL HYDROLASE"/>
    <property type="match status" value="1"/>
</dbReference>
<dbReference type="GO" id="GO:0016787">
    <property type="term" value="F:hydrolase activity"/>
    <property type="evidence" value="ECO:0007669"/>
    <property type="project" value="UniProtKB-KW"/>
</dbReference>
<dbReference type="EMBL" id="PCVI01000038">
    <property type="protein sequence ID" value="PIQ70080.1"/>
    <property type="molecule type" value="Genomic_DNA"/>
</dbReference>
<dbReference type="PANTHER" id="PTHR43046:SF14">
    <property type="entry name" value="MUTT_NUDIX FAMILY PROTEIN"/>
    <property type="match status" value="1"/>
</dbReference>
<evidence type="ECO:0000259" key="3">
    <source>
        <dbReference type="PROSITE" id="PS51462"/>
    </source>
</evidence>
<sequence length="131" mass="14997">MNKISVKAVVIRDNKVLLLKPKNLQGSFKGWDGPGGHVEKGELILDALKREVFEETRLKIDKAYPVKILNISGIGTEYLVFLCTTFNNDITLSLEHTEYSWLDMDSFNEILGKYLIDDLRELRNLITQLIT</sequence>
<accession>A0A2H0KFP7</accession>
<keyword evidence="2" id="KW-0378">Hydrolase</keyword>
<evidence type="ECO:0000256" key="2">
    <source>
        <dbReference type="ARBA" id="ARBA00022801"/>
    </source>
</evidence>
<reference evidence="4 5" key="1">
    <citation type="submission" date="2017-09" db="EMBL/GenBank/DDBJ databases">
        <title>Depth-based differentiation of microbial function through sediment-hosted aquifers and enrichment of novel symbionts in the deep terrestrial subsurface.</title>
        <authorList>
            <person name="Probst A.J."/>
            <person name="Ladd B."/>
            <person name="Jarett J.K."/>
            <person name="Geller-Mcgrath D.E."/>
            <person name="Sieber C.M."/>
            <person name="Emerson J.B."/>
            <person name="Anantharaman K."/>
            <person name="Thomas B.C."/>
            <person name="Malmstrom R."/>
            <person name="Stieglmeier M."/>
            <person name="Klingl A."/>
            <person name="Woyke T."/>
            <person name="Ryan C.M."/>
            <person name="Banfield J.F."/>
        </authorList>
    </citation>
    <scope>NUCLEOTIDE SEQUENCE [LARGE SCALE GENOMIC DNA]</scope>
    <source>
        <strain evidence="4">CG11_big_fil_rev_8_21_14_0_20_40_12</strain>
    </source>
</reference>
<dbReference type="PROSITE" id="PS51462">
    <property type="entry name" value="NUDIX"/>
    <property type="match status" value="1"/>
</dbReference>
<name>A0A2H0KFP7_9BACT</name>
<comment type="caution">
    <text evidence="4">The sequence shown here is derived from an EMBL/GenBank/DDBJ whole genome shotgun (WGS) entry which is preliminary data.</text>
</comment>
<dbReference type="Proteomes" id="UP000231371">
    <property type="component" value="Unassembled WGS sequence"/>
</dbReference>
<comment type="cofactor">
    <cofactor evidence="1">
        <name>Mg(2+)</name>
        <dbReference type="ChEBI" id="CHEBI:18420"/>
    </cofactor>
</comment>
<feature type="domain" description="Nudix hydrolase" evidence="3">
    <location>
        <begin position="1"/>
        <end position="124"/>
    </location>
</feature>
<dbReference type="InterPro" id="IPR015797">
    <property type="entry name" value="NUDIX_hydrolase-like_dom_sf"/>
</dbReference>
<dbReference type="Gene3D" id="3.90.79.10">
    <property type="entry name" value="Nucleoside Triphosphate Pyrophosphohydrolase"/>
    <property type="match status" value="1"/>
</dbReference>
<protein>
    <recommendedName>
        <fullName evidence="3">Nudix hydrolase domain-containing protein</fullName>
    </recommendedName>
</protein>